<dbReference type="SUPFAM" id="SSF48498">
    <property type="entry name" value="Tetracyclin repressor-like, C-terminal domain"/>
    <property type="match status" value="1"/>
</dbReference>
<dbReference type="AlphaFoldDB" id="A0A8J7CXK2"/>
<dbReference type="Gene3D" id="1.10.10.60">
    <property type="entry name" value="Homeodomain-like"/>
    <property type="match status" value="1"/>
</dbReference>
<evidence type="ECO:0000313" key="5">
    <source>
        <dbReference type="Proteomes" id="UP000609121"/>
    </source>
</evidence>
<dbReference type="Proteomes" id="UP000609121">
    <property type="component" value="Unassembled WGS sequence"/>
</dbReference>
<dbReference type="SUPFAM" id="SSF46689">
    <property type="entry name" value="Homeodomain-like"/>
    <property type="match status" value="1"/>
</dbReference>
<evidence type="ECO:0000259" key="3">
    <source>
        <dbReference type="PROSITE" id="PS50977"/>
    </source>
</evidence>
<organism evidence="4 5">
    <name type="scientific">Mangrovicoccus algicola</name>
    <dbReference type="NCBI Taxonomy" id="2771008"/>
    <lineage>
        <taxon>Bacteria</taxon>
        <taxon>Pseudomonadati</taxon>
        <taxon>Pseudomonadota</taxon>
        <taxon>Alphaproteobacteria</taxon>
        <taxon>Rhodobacterales</taxon>
        <taxon>Paracoccaceae</taxon>
        <taxon>Mangrovicoccus</taxon>
    </lineage>
</organism>
<dbReference type="RefSeq" id="WP_193183269.1">
    <property type="nucleotide sequence ID" value="NZ_JACVXA010000037.1"/>
</dbReference>
<gene>
    <name evidence="4" type="ORF">ICN82_12520</name>
</gene>
<dbReference type="PROSITE" id="PS50977">
    <property type="entry name" value="HTH_TETR_2"/>
    <property type="match status" value="1"/>
</dbReference>
<protein>
    <submittedName>
        <fullName evidence="4">TetR/AcrR family transcriptional regulator</fullName>
    </submittedName>
</protein>
<keyword evidence="1 2" id="KW-0238">DNA-binding</keyword>
<feature type="DNA-binding region" description="H-T-H motif" evidence="2">
    <location>
        <begin position="20"/>
        <end position="39"/>
    </location>
</feature>
<dbReference type="GO" id="GO:0000976">
    <property type="term" value="F:transcription cis-regulatory region binding"/>
    <property type="evidence" value="ECO:0007669"/>
    <property type="project" value="TreeGrafter"/>
</dbReference>
<dbReference type="Gene3D" id="1.10.357.10">
    <property type="entry name" value="Tetracycline Repressor, domain 2"/>
    <property type="match status" value="1"/>
</dbReference>
<dbReference type="InterPro" id="IPR036271">
    <property type="entry name" value="Tet_transcr_reg_TetR-rel_C_sf"/>
</dbReference>
<sequence>MLVLEALDLAYREGGAASLTMAAVARRAGMSKRTLYEIFADRGALFAAYFDKVGCQFIRDLPPEAVRLPFAERMTLILEPREECPTALPLEIFRCIIAEAPARPEMAREFMQKLRQRAMGIVQTEMDRAIRDGEIRQVDTGLAAAILLDMIHQNLVVQLMEPGAEQSLEDRRRRFHAALDIALGGLGRTGARRRQADAVS</sequence>
<feature type="domain" description="HTH tetR-type" evidence="3">
    <location>
        <begin position="1"/>
        <end position="57"/>
    </location>
</feature>
<dbReference type="InterPro" id="IPR009057">
    <property type="entry name" value="Homeodomain-like_sf"/>
</dbReference>
<evidence type="ECO:0000313" key="4">
    <source>
        <dbReference type="EMBL" id="MBE3639027.1"/>
    </source>
</evidence>
<evidence type="ECO:0000256" key="2">
    <source>
        <dbReference type="PROSITE-ProRule" id="PRU00335"/>
    </source>
</evidence>
<dbReference type="Pfam" id="PF00440">
    <property type="entry name" value="TetR_N"/>
    <property type="match status" value="1"/>
</dbReference>
<dbReference type="PANTHER" id="PTHR30055">
    <property type="entry name" value="HTH-TYPE TRANSCRIPTIONAL REGULATOR RUTR"/>
    <property type="match status" value="1"/>
</dbReference>
<accession>A0A8J7CXK2</accession>
<reference evidence="4" key="1">
    <citation type="submission" date="2020-09" db="EMBL/GenBank/DDBJ databases">
        <title>A novel bacterium of genus Mangrovicoccus, isolated from South China Sea.</title>
        <authorList>
            <person name="Huang H."/>
            <person name="Mo K."/>
            <person name="Hu Y."/>
        </authorList>
    </citation>
    <scope>NUCLEOTIDE SEQUENCE</scope>
    <source>
        <strain evidence="4">HB182678</strain>
    </source>
</reference>
<dbReference type="PANTHER" id="PTHR30055:SF226">
    <property type="entry name" value="HTH-TYPE TRANSCRIPTIONAL REGULATOR PKSA"/>
    <property type="match status" value="1"/>
</dbReference>
<dbReference type="GO" id="GO:0003700">
    <property type="term" value="F:DNA-binding transcription factor activity"/>
    <property type="evidence" value="ECO:0007669"/>
    <property type="project" value="TreeGrafter"/>
</dbReference>
<keyword evidence="5" id="KW-1185">Reference proteome</keyword>
<dbReference type="InterPro" id="IPR039536">
    <property type="entry name" value="TetR_C_Proteobacteria"/>
</dbReference>
<name>A0A8J7CXK2_9RHOB</name>
<dbReference type="Pfam" id="PF14246">
    <property type="entry name" value="TetR_C_7"/>
    <property type="match status" value="1"/>
</dbReference>
<dbReference type="EMBL" id="JACVXA010000037">
    <property type="protein sequence ID" value="MBE3639027.1"/>
    <property type="molecule type" value="Genomic_DNA"/>
</dbReference>
<evidence type="ECO:0000256" key="1">
    <source>
        <dbReference type="ARBA" id="ARBA00023125"/>
    </source>
</evidence>
<dbReference type="InterPro" id="IPR050109">
    <property type="entry name" value="HTH-type_TetR-like_transc_reg"/>
</dbReference>
<proteinExistence type="predicted"/>
<comment type="caution">
    <text evidence="4">The sequence shown here is derived from an EMBL/GenBank/DDBJ whole genome shotgun (WGS) entry which is preliminary data.</text>
</comment>
<dbReference type="InterPro" id="IPR001647">
    <property type="entry name" value="HTH_TetR"/>
</dbReference>